<evidence type="ECO:0000313" key="2">
    <source>
        <dbReference type="Proteomes" id="UP000823046"/>
    </source>
</evidence>
<evidence type="ECO:0000313" key="1">
    <source>
        <dbReference type="EMBL" id="KAF8823059.1"/>
    </source>
</evidence>
<comment type="caution">
    <text evidence="1">The sequence shown here is derived from an EMBL/GenBank/DDBJ whole genome shotgun (WGS) entry which is preliminary data.</text>
</comment>
<accession>A0ABQ7JGC5</accession>
<organism evidence="1 2">
    <name type="scientific">Cardiosporidium cionae</name>
    <dbReference type="NCBI Taxonomy" id="476202"/>
    <lineage>
        <taxon>Eukaryota</taxon>
        <taxon>Sar</taxon>
        <taxon>Alveolata</taxon>
        <taxon>Apicomplexa</taxon>
        <taxon>Aconoidasida</taxon>
        <taxon>Nephromycida</taxon>
        <taxon>Cardiosporidium</taxon>
    </lineage>
</organism>
<dbReference type="EMBL" id="JADAQX010000004">
    <property type="protein sequence ID" value="KAF8823059.1"/>
    <property type="molecule type" value="Genomic_DNA"/>
</dbReference>
<gene>
    <name evidence="1" type="ORF">IE077_000981</name>
</gene>
<protein>
    <submittedName>
        <fullName evidence="1">Uncharacterized protein</fullName>
    </submittedName>
</protein>
<keyword evidence="2" id="KW-1185">Reference proteome</keyword>
<reference evidence="1 2" key="1">
    <citation type="journal article" date="2020" name="bioRxiv">
        <title>Metabolic contributions of an alphaproteobacterial endosymbiont in the apicomplexan Cardiosporidium cionae.</title>
        <authorList>
            <person name="Hunter E.S."/>
            <person name="Paight C.J."/>
            <person name="Lane C.E."/>
        </authorList>
    </citation>
    <scope>NUCLEOTIDE SEQUENCE [LARGE SCALE GENOMIC DNA]</scope>
    <source>
        <strain evidence="1">ESH_2018</strain>
    </source>
</reference>
<sequence>MENDPGNFVDSMKTSEIVSTVDSEPQSKAPFPATKNSYVAEKQPKDITSHYFESSAVGSTFGSTKRKYIWEIKVNQKPYRIIFFHSLLSRKKKLVVNDEAIHTSIWRRGVPFYYKWAVDGCDLSISLGGDGCYGLKIDGFDFLDFLRGEDEKNVNDETQSSNLDNPEEILSAEKETEMDNVASMENLLDFEFNNPDEVDNKATIGSNATANLNIADLIWDLPTVDPFHAPSESLVDVQTNDTPSFPLTTDAFS</sequence>
<name>A0ABQ7JGC5_9APIC</name>
<dbReference type="Proteomes" id="UP000823046">
    <property type="component" value="Unassembled WGS sequence"/>
</dbReference>
<proteinExistence type="predicted"/>